<dbReference type="Gene3D" id="2.60.40.4070">
    <property type="match status" value="1"/>
</dbReference>
<dbReference type="OrthoDB" id="9785233at2"/>
<evidence type="ECO:0000256" key="6">
    <source>
        <dbReference type="SAM" id="MobiDB-lite"/>
    </source>
</evidence>
<dbReference type="GO" id="GO:0044781">
    <property type="term" value="P:bacterial-type flagellum organization"/>
    <property type="evidence" value="ECO:0007669"/>
    <property type="project" value="UniProtKB-UniRule"/>
</dbReference>
<comment type="function">
    <text evidence="4 5">Required for flagellar hook formation. May act as a scaffolding protein.</text>
</comment>
<dbReference type="AlphaFoldDB" id="A0A1M4WD30"/>
<evidence type="ECO:0000259" key="7">
    <source>
        <dbReference type="Pfam" id="PF13860"/>
    </source>
</evidence>
<evidence type="ECO:0000256" key="3">
    <source>
        <dbReference type="ARBA" id="ARBA00022795"/>
    </source>
</evidence>
<dbReference type="InterPro" id="IPR005648">
    <property type="entry name" value="FlgD"/>
</dbReference>
<protein>
    <recommendedName>
        <fullName evidence="2 5">Basal-body rod modification protein FlgD</fullName>
    </recommendedName>
</protein>
<keyword evidence="8" id="KW-0282">Flagellum</keyword>
<dbReference type="Pfam" id="PF13860">
    <property type="entry name" value="FlgD_ig"/>
    <property type="match status" value="1"/>
</dbReference>
<evidence type="ECO:0000256" key="1">
    <source>
        <dbReference type="ARBA" id="ARBA00010577"/>
    </source>
</evidence>
<dbReference type="Proteomes" id="UP000325134">
    <property type="component" value="Unassembled WGS sequence"/>
</dbReference>
<keyword evidence="3 5" id="KW-1005">Bacterial flagellum biogenesis</keyword>
<keyword evidence="8" id="KW-0966">Cell projection</keyword>
<dbReference type="Gene3D" id="2.30.30.910">
    <property type="match status" value="1"/>
</dbReference>
<evidence type="ECO:0000256" key="4">
    <source>
        <dbReference type="ARBA" id="ARBA00024746"/>
    </source>
</evidence>
<evidence type="ECO:0000256" key="2">
    <source>
        <dbReference type="ARBA" id="ARBA00016013"/>
    </source>
</evidence>
<dbReference type="Pfam" id="PF03963">
    <property type="entry name" value="FlgD"/>
    <property type="match status" value="1"/>
</dbReference>
<name>A0A1M4WD30_9RHOB</name>
<feature type="domain" description="FlgD/Vpr Ig-like" evidence="7">
    <location>
        <begin position="107"/>
        <end position="174"/>
    </location>
</feature>
<dbReference type="RefSeq" id="WP_149775502.1">
    <property type="nucleotide sequence ID" value="NZ_FQVK01000008.1"/>
</dbReference>
<evidence type="ECO:0000256" key="5">
    <source>
        <dbReference type="RuleBase" id="RU362076"/>
    </source>
</evidence>
<keyword evidence="9" id="KW-1185">Reference proteome</keyword>
<gene>
    <name evidence="8" type="ORF">SAMN05444279_10895</name>
</gene>
<accession>A0A1M4WD30</accession>
<organism evidence="8 9">
    <name type="scientific">Ruegeria intermedia</name>
    <dbReference type="NCBI Taxonomy" id="996115"/>
    <lineage>
        <taxon>Bacteria</taxon>
        <taxon>Pseudomonadati</taxon>
        <taxon>Pseudomonadota</taxon>
        <taxon>Alphaproteobacteria</taxon>
        <taxon>Rhodobacterales</taxon>
        <taxon>Roseobacteraceae</taxon>
        <taxon>Ruegeria</taxon>
    </lineage>
</organism>
<keyword evidence="8" id="KW-0969">Cilium</keyword>
<reference evidence="8 9" key="1">
    <citation type="submission" date="2016-11" db="EMBL/GenBank/DDBJ databases">
        <authorList>
            <person name="Varghese N."/>
            <person name="Submissions S."/>
        </authorList>
    </citation>
    <scope>NUCLEOTIDE SEQUENCE [LARGE SCALE GENOMIC DNA]</scope>
    <source>
        <strain evidence="8 9">DSM 29341</strain>
    </source>
</reference>
<dbReference type="EMBL" id="FQVK01000008">
    <property type="protein sequence ID" value="SHE79191.1"/>
    <property type="molecule type" value="Genomic_DNA"/>
</dbReference>
<evidence type="ECO:0000313" key="9">
    <source>
        <dbReference type="Proteomes" id="UP000325134"/>
    </source>
</evidence>
<feature type="region of interest" description="Disordered" evidence="6">
    <location>
        <begin position="1"/>
        <end position="24"/>
    </location>
</feature>
<sequence length="221" mass="23256">MINATTPATQTAAQGQATTQSQSSGLASDFETFLLMLTTQARNQDPLEPLNSSEYAAQLAQFSMVEQQVQTNELLTGLSAALNGANLDELSGWVGVEVRAPAAFHFDGQPRTVFADADLDADKAVLVIRDVNGDVVTRLDVPATDRQFVWSGLDITGTPVAEGTYTASLESYKGDDLLSQQPAAAYSRVVEAQLDEGGIVLMLDSGASLSANEVTAVRAGA</sequence>
<evidence type="ECO:0000313" key="8">
    <source>
        <dbReference type="EMBL" id="SHE79191.1"/>
    </source>
</evidence>
<comment type="similarity">
    <text evidence="1 5">Belongs to the FlgD family.</text>
</comment>
<proteinExistence type="inferred from homology"/>
<dbReference type="InterPro" id="IPR025965">
    <property type="entry name" value="FlgD/Vpr_Ig-like"/>
</dbReference>